<evidence type="ECO:0000313" key="3">
    <source>
        <dbReference type="Proteomes" id="UP000218811"/>
    </source>
</evidence>
<protein>
    <submittedName>
        <fullName evidence="2">Uncharacterized protein</fullName>
    </submittedName>
</protein>
<accession>A0A2H3JQT6</accession>
<dbReference type="AlphaFoldDB" id="A0A2H3JQT6"/>
<gene>
    <name evidence="2" type="ORF">WOLCODRAFT_26257</name>
</gene>
<name>A0A2H3JQT6_WOLCO</name>
<evidence type="ECO:0000256" key="1">
    <source>
        <dbReference type="SAM" id="MobiDB-lite"/>
    </source>
</evidence>
<feature type="region of interest" description="Disordered" evidence="1">
    <location>
        <begin position="1"/>
        <end position="20"/>
    </location>
</feature>
<evidence type="ECO:0000313" key="2">
    <source>
        <dbReference type="EMBL" id="PCH43865.1"/>
    </source>
</evidence>
<organism evidence="2 3">
    <name type="scientific">Wolfiporia cocos (strain MD-104)</name>
    <name type="common">Brown rot fungus</name>
    <dbReference type="NCBI Taxonomy" id="742152"/>
    <lineage>
        <taxon>Eukaryota</taxon>
        <taxon>Fungi</taxon>
        <taxon>Dikarya</taxon>
        <taxon>Basidiomycota</taxon>
        <taxon>Agaricomycotina</taxon>
        <taxon>Agaricomycetes</taxon>
        <taxon>Polyporales</taxon>
        <taxon>Phaeolaceae</taxon>
        <taxon>Wolfiporia</taxon>
    </lineage>
</organism>
<keyword evidence="3" id="KW-1185">Reference proteome</keyword>
<feature type="compositionally biased region" description="Basic and acidic residues" evidence="1">
    <location>
        <begin position="1"/>
        <end position="18"/>
    </location>
</feature>
<sequence>MMHDNQPDDHDHLDRSYKPAECVMPPVSGHAFILNDKGRHPLPLHSCEREEYTRHLQAITIQPWH</sequence>
<reference evidence="2 3" key="1">
    <citation type="journal article" date="2012" name="Science">
        <title>The Paleozoic origin of enzymatic lignin decomposition reconstructed from 31 fungal genomes.</title>
        <authorList>
            <person name="Floudas D."/>
            <person name="Binder M."/>
            <person name="Riley R."/>
            <person name="Barry K."/>
            <person name="Blanchette R.A."/>
            <person name="Henrissat B."/>
            <person name="Martinez A.T."/>
            <person name="Otillar R."/>
            <person name="Spatafora J.W."/>
            <person name="Yadav J.S."/>
            <person name="Aerts A."/>
            <person name="Benoit I."/>
            <person name="Boyd A."/>
            <person name="Carlson A."/>
            <person name="Copeland A."/>
            <person name="Coutinho P.M."/>
            <person name="de Vries R.P."/>
            <person name="Ferreira P."/>
            <person name="Findley K."/>
            <person name="Foster B."/>
            <person name="Gaskell J."/>
            <person name="Glotzer D."/>
            <person name="Gorecki P."/>
            <person name="Heitman J."/>
            <person name="Hesse C."/>
            <person name="Hori C."/>
            <person name="Igarashi K."/>
            <person name="Jurgens J.A."/>
            <person name="Kallen N."/>
            <person name="Kersten P."/>
            <person name="Kohler A."/>
            <person name="Kuees U."/>
            <person name="Kumar T.K.A."/>
            <person name="Kuo A."/>
            <person name="LaButti K."/>
            <person name="Larrondo L.F."/>
            <person name="Lindquist E."/>
            <person name="Ling A."/>
            <person name="Lombard V."/>
            <person name="Lucas S."/>
            <person name="Lundell T."/>
            <person name="Martin R."/>
            <person name="McLaughlin D.J."/>
            <person name="Morgenstern I."/>
            <person name="Morin E."/>
            <person name="Murat C."/>
            <person name="Nagy L.G."/>
            <person name="Nolan M."/>
            <person name="Ohm R.A."/>
            <person name="Patyshakuliyeva A."/>
            <person name="Rokas A."/>
            <person name="Ruiz-Duenas F.J."/>
            <person name="Sabat G."/>
            <person name="Salamov A."/>
            <person name="Samejima M."/>
            <person name="Schmutz J."/>
            <person name="Slot J.C."/>
            <person name="St John F."/>
            <person name="Stenlid J."/>
            <person name="Sun H."/>
            <person name="Sun S."/>
            <person name="Syed K."/>
            <person name="Tsang A."/>
            <person name="Wiebenga A."/>
            <person name="Young D."/>
            <person name="Pisabarro A."/>
            <person name="Eastwood D.C."/>
            <person name="Martin F."/>
            <person name="Cullen D."/>
            <person name="Grigoriev I.V."/>
            <person name="Hibbett D.S."/>
        </authorList>
    </citation>
    <scope>NUCLEOTIDE SEQUENCE [LARGE SCALE GENOMIC DNA]</scope>
    <source>
        <strain evidence="2 3">MD-104</strain>
    </source>
</reference>
<dbReference type="Proteomes" id="UP000218811">
    <property type="component" value="Unassembled WGS sequence"/>
</dbReference>
<dbReference type="EMBL" id="KB468146">
    <property type="protein sequence ID" value="PCH43865.1"/>
    <property type="molecule type" value="Genomic_DNA"/>
</dbReference>
<proteinExistence type="predicted"/>